<protein>
    <recommendedName>
        <fullName evidence="1">Altered inheritance of mitochondria protein 6</fullName>
    </recommendedName>
</protein>
<dbReference type="OrthoDB" id="9794455at2"/>
<dbReference type="PANTHER" id="PTHR31571:SF1">
    <property type="entry name" value="ALTERED INHERITANCE OF MITOCHONDRIA PROTEIN 6"/>
    <property type="match status" value="1"/>
</dbReference>
<gene>
    <name evidence="2" type="ORF">OP10G_2231</name>
</gene>
<proteinExistence type="predicted"/>
<dbReference type="eggNOG" id="COG0584">
    <property type="taxonomic scope" value="Bacteria"/>
</dbReference>
<dbReference type="KEGG" id="fgi:OP10G_2231"/>
<dbReference type="InterPro" id="IPR051236">
    <property type="entry name" value="HAT_RTT109-like"/>
</dbReference>
<dbReference type="SUPFAM" id="SSF51695">
    <property type="entry name" value="PLC-like phosphodiesterases"/>
    <property type="match status" value="1"/>
</dbReference>
<dbReference type="InterPro" id="IPR039559">
    <property type="entry name" value="AIM6_PI-PLC-like_dom"/>
</dbReference>
<dbReference type="EMBL" id="CP007139">
    <property type="protein sequence ID" value="AIE85599.1"/>
    <property type="molecule type" value="Genomic_DNA"/>
</dbReference>
<dbReference type="GO" id="GO:0008081">
    <property type="term" value="F:phosphoric diester hydrolase activity"/>
    <property type="evidence" value="ECO:0007669"/>
    <property type="project" value="InterPro"/>
</dbReference>
<dbReference type="Gene3D" id="3.20.20.190">
    <property type="entry name" value="Phosphatidylinositol (PI) phosphodiesterase"/>
    <property type="match status" value="1"/>
</dbReference>
<dbReference type="Proteomes" id="UP000027982">
    <property type="component" value="Chromosome"/>
</dbReference>
<reference evidence="2 3" key="1">
    <citation type="journal article" date="2014" name="PLoS ONE">
        <title>The first complete genome sequence of the class fimbriimonadia in the phylum armatimonadetes.</title>
        <authorList>
            <person name="Hu Z.Y."/>
            <person name="Wang Y.Z."/>
            <person name="Im W.T."/>
            <person name="Wang S.Y."/>
            <person name="Zhao G.P."/>
            <person name="Zheng H.J."/>
            <person name="Quan Z.X."/>
        </authorList>
    </citation>
    <scope>NUCLEOTIDE SEQUENCE [LARGE SCALE GENOMIC DNA]</scope>
    <source>
        <strain evidence="2">Gsoil 348</strain>
    </source>
</reference>
<dbReference type="HOGENOM" id="CLU_031561_3_0_0"/>
<dbReference type="AlphaFoldDB" id="A0A068NVK4"/>
<dbReference type="CDD" id="cd08577">
    <property type="entry name" value="PI-PLCc_GDPD_SF_unchar3"/>
    <property type="match status" value="1"/>
</dbReference>
<dbReference type="Pfam" id="PF13653">
    <property type="entry name" value="GDPD_2"/>
    <property type="match status" value="1"/>
</dbReference>
<keyword evidence="3" id="KW-1185">Reference proteome</keyword>
<dbReference type="STRING" id="661478.OP10G_2231"/>
<organism evidence="2 3">
    <name type="scientific">Fimbriimonas ginsengisoli Gsoil 348</name>
    <dbReference type="NCBI Taxonomy" id="661478"/>
    <lineage>
        <taxon>Bacteria</taxon>
        <taxon>Bacillati</taxon>
        <taxon>Armatimonadota</taxon>
        <taxon>Fimbriimonadia</taxon>
        <taxon>Fimbriimonadales</taxon>
        <taxon>Fimbriimonadaceae</taxon>
        <taxon>Fimbriimonas</taxon>
    </lineage>
</organism>
<evidence type="ECO:0000256" key="1">
    <source>
        <dbReference type="ARBA" id="ARBA00014286"/>
    </source>
</evidence>
<name>A0A068NVK4_FIMGI</name>
<sequence length="256" mass="28784">MLAAFALLTVMTDPTPLTRAHAHNDYEHARPLEDALEQGFSSVEADIYLVEGELRVGHDRKDLVAGRTLEKLYLDPLLERVKARKGHVYQKAERFTLLVDIKADGEAIYAELRTRLPKYRAMLSEYANGRRRSGAVDIVLSGDRPVKKLVADKRRCMWLDGRLDDDYAGERPSAIAPLVSSSFSPLFSWRGVGPMSDTDRTKLTDIVSKAHRQGQQVRFWGAPDKLAAWQLLYNAGVDLINTDDLKGLASYLRSRS</sequence>
<dbReference type="GO" id="GO:0006629">
    <property type="term" value="P:lipid metabolic process"/>
    <property type="evidence" value="ECO:0007669"/>
    <property type="project" value="InterPro"/>
</dbReference>
<evidence type="ECO:0000313" key="2">
    <source>
        <dbReference type="EMBL" id="AIE85599.1"/>
    </source>
</evidence>
<dbReference type="PANTHER" id="PTHR31571">
    <property type="entry name" value="ALTERED INHERITANCE OF MITOCHONDRIA PROTEIN 6"/>
    <property type="match status" value="1"/>
</dbReference>
<evidence type="ECO:0000313" key="3">
    <source>
        <dbReference type="Proteomes" id="UP000027982"/>
    </source>
</evidence>
<dbReference type="InterPro" id="IPR017946">
    <property type="entry name" value="PLC-like_Pdiesterase_TIM-brl"/>
</dbReference>
<accession>A0A068NVK4</accession>